<dbReference type="AlphaFoldDB" id="A0ABD5ELX1"/>
<sequence length="112" mass="11936">MRTPCADCAYRPGSPEREALGAQLPENEPFFCHQGLPISATGAYTPVATFRGLPLGAMVCAGWWAAQTGEPLPGKPYRDVPVTANHVEALWGHTPHILTEPAAEATTPRTEG</sequence>
<evidence type="ECO:0000313" key="1">
    <source>
        <dbReference type="EMBL" id="MDT0435661.1"/>
    </source>
</evidence>
<evidence type="ECO:0000313" key="2">
    <source>
        <dbReference type="Proteomes" id="UP001183535"/>
    </source>
</evidence>
<name>A0ABD5ELX1_9ACTN</name>
<gene>
    <name evidence="1" type="ORF">RM877_13295</name>
</gene>
<dbReference type="EMBL" id="JAVRES010000004">
    <property type="protein sequence ID" value="MDT0435661.1"/>
    <property type="molecule type" value="Genomic_DNA"/>
</dbReference>
<proteinExistence type="predicted"/>
<keyword evidence="2" id="KW-1185">Reference proteome</keyword>
<accession>A0ABD5ELX1</accession>
<dbReference type="Proteomes" id="UP001183535">
    <property type="component" value="Unassembled WGS sequence"/>
</dbReference>
<dbReference type="RefSeq" id="WP_093824424.1">
    <property type="nucleotide sequence ID" value="NZ_JAVRES010000004.1"/>
</dbReference>
<organism evidence="1 2">
    <name type="scientific">Streptomyces doudnae</name>
    <dbReference type="NCBI Taxonomy" id="3075536"/>
    <lineage>
        <taxon>Bacteria</taxon>
        <taxon>Bacillati</taxon>
        <taxon>Actinomycetota</taxon>
        <taxon>Actinomycetes</taxon>
        <taxon>Kitasatosporales</taxon>
        <taxon>Streptomycetaceae</taxon>
        <taxon>Streptomyces</taxon>
    </lineage>
</organism>
<reference evidence="2" key="1">
    <citation type="submission" date="2023-07" db="EMBL/GenBank/DDBJ databases">
        <title>30 novel species of actinomycetes from the DSMZ collection.</title>
        <authorList>
            <person name="Nouioui I."/>
        </authorList>
    </citation>
    <scope>NUCLEOTIDE SEQUENCE [LARGE SCALE GENOMIC DNA]</scope>
    <source>
        <strain evidence="2">DSM 41981</strain>
    </source>
</reference>
<protein>
    <submittedName>
        <fullName evidence="1">Uncharacterized protein</fullName>
    </submittedName>
</protein>
<comment type="caution">
    <text evidence="1">The sequence shown here is derived from an EMBL/GenBank/DDBJ whole genome shotgun (WGS) entry which is preliminary data.</text>
</comment>